<comment type="caution">
    <text evidence="2">The sequence shown here is derived from an EMBL/GenBank/DDBJ whole genome shotgun (WGS) entry which is preliminary data.</text>
</comment>
<protein>
    <submittedName>
        <fullName evidence="2">Uncharacterized protein</fullName>
    </submittedName>
</protein>
<name>A0ABR3M3M7_9TELE</name>
<dbReference type="EMBL" id="JAYMGO010000016">
    <property type="protein sequence ID" value="KAL1258886.1"/>
    <property type="molecule type" value="Genomic_DNA"/>
</dbReference>
<evidence type="ECO:0000313" key="3">
    <source>
        <dbReference type="Proteomes" id="UP001558613"/>
    </source>
</evidence>
<organism evidence="2 3">
    <name type="scientific">Cirrhinus molitorella</name>
    <name type="common">mud carp</name>
    <dbReference type="NCBI Taxonomy" id="172907"/>
    <lineage>
        <taxon>Eukaryota</taxon>
        <taxon>Metazoa</taxon>
        <taxon>Chordata</taxon>
        <taxon>Craniata</taxon>
        <taxon>Vertebrata</taxon>
        <taxon>Euteleostomi</taxon>
        <taxon>Actinopterygii</taxon>
        <taxon>Neopterygii</taxon>
        <taxon>Teleostei</taxon>
        <taxon>Ostariophysi</taxon>
        <taxon>Cypriniformes</taxon>
        <taxon>Cyprinidae</taxon>
        <taxon>Labeoninae</taxon>
        <taxon>Labeonini</taxon>
        <taxon>Cirrhinus</taxon>
    </lineage>
</organism>
<sequence>MLSAAFFSSRHRSLSRNTQRGLSVQKHSGMFLKRKPLISRYALYLAFSESQPHICVSCHIERDEPDG</sequence>
<dbReference type="Proteomes" id="UP001558613">
    <property type="component" value="Unassembled WGS sequence"/>
</dbReference>
<feature type="region of interest" description="Disordered" evidence="1">
    <location>
        <begin position="1"/>
        <end position="21"/>
    </location>
</feature>
<evidence type="ECO:0000256" key="1">
    <source>
        <dbReference type="SAM" id="MobiDB-lite"/>
    </source>
</evidence>
<evidence type="ECO:0000313" key="2">
    <source>
        <dbReference type="EMBL" id="KAL1258886.1"/>
    </source>
</evidence>
<reference evidence="2 3" key="1">
    <citation type="submission" date="2023-09" db="EMBL/GenBank/DDBJ databases">
        <authorList>
            <person name="Wang M."/>
        </authorList>
    </citation>
    <scope>NUCLEOTIDE SEQUENCE [LARGE SCALE GENOMIC DNA]</scope>
    <source>
        <strain evidence="2">GT-2023</strain>
        <tissue evidence="2">Liver</tissue>
    </source>
</reference>
<keyword evidence="3" id="KW-1185">Reference proteome</keyword>
<proteinExistence type="predicted"/>
<gene>
    <name evidence="2" type="ORF">QQF64_009463</name>
</gene>
<accession>A0ABR3M3M7</accession>